<proteinExistence type="predicted"/>
<keyword evidence="9" id="KW-1133">Transmembrane helix</keyword>
<dbReference type="InterPro" id="IPR036890">
    <property type="entry name" value="HATPase_C_sf"/>
</dbReference>
<keyword evidence="12" id="KW-1185">Reference proteome</keyword>
<dbReference type="Gene3D" id="1.10.287.130">
    <property type="match status" value="1"/>
</dbReference>
<evidence type="ECO:0000256" key="3">
    <source>
        <dbReference type="ARBA" id="ARBA00012438"/>
    </source>
</evidence>
<dbReference type="OrthoDB" id="9813151at2"/>
<dbReference type="PANTHER" id="PTHR45453">
    <property type="entry name" value="PHOSPHATE REGULON SENSOR PROTEIN PHOR"/>
    <property type="match status" value="1"/>
</dbReference>
<comment type="catalytic activity">
    <reaction evidence="1">
        <text>ATP + protein L-histidine = ADP + protein N-phospho-L-histidine.</text>
        <dbReference type="EC" id="2.7.13.3"/>
    </reaction>
</comment>
<evidence type="ECO:0000256" key="2">
    <source>
        <dbReference type="ARBA" id="ARBA00004370"/>
    </source>
</evidence>
<feature type="domain" description="Histidine kinase" evidence="10">
    <location>
        <begin position="238"/>
        <end position="475"/>
    </location>
</feature>
<dbReference type="AlphaFoldDB" id="A0A1T4NPW1"/>
<dbReference type="GO" id="GO:0004721">
    <property type="term" value="F:phosphoprotein phosphatase activity"/>
    <property type="evidence" value="ECO:0007669"/>
    <property type="project" value="TreeGrafter"/>
</dbReference>
<dbReference type="FunFam" id="3.30.565.10:FF:000006">
    <property type="entry name" value="Sensor histidine kinase WalK"/>
    <property type="match status" value="1"/>
</dbReference>
<dbReference type="GO" id="GO:0005886">
    <property type="term" value="C:plasma membrane"/>
    <property type="evidence" value="ECO:0007669"/>
    <property type="project" value="TreeGrafter"/>
</dbReference>
<keyword evidence="9" id="KW-0812">Transmembrane</keyword>
<dbReference type="GO" id="GO:0000155">
    <property type="term" value="F:phosphorelay sensor kinase activity"/>
    <property type="evidence" value="ECO:0007669"/>
    <property type="project" value="InterPro"/>
</dbReference>
<dbReference type="Gene3D" id="3.30.565.10">
    <property type="entry name" value="Histidine kinase-like ATPase, C-terminal domain"/>
    <property type="match status" value="1"/>
</dbReference>
<reference evidence="11 12" key="1">
    <citation type="submission" date="2017-02" db="EMBL/GenBank/DDBJ databases">
        <authorList>
            <person name="Peterson S.W."/>
        </authorList>
    </citation>
    <scope>NUCLEOTIDE SEQUENCE [LARGE SCALE GENOMIC DNA]</scope>
    <source>
        <strain evidence="11 12">ATCC 17233</strain>
    </source>
</reference>
<evidence type="ECO:0000256" key="9">
    <source>
        <dbReference type="SAM" id="Phobius"/>
    </source>
</evidence>
<dbReference type="Proteomes" id="UP000189857">
    <property type="component" value="Unassembled WGS sequence"/>
</dbReference>
<keyword evidence="8 9" id="KW-0472">Membrane</keyword>
<dbReference type="SUPFAM" id="SSF55874">
    <property type="entry name" value="ATPase domain of HSP90 chaperone/DNA topoisomerase II/histidine kinase"/>
    <property type="match status" value="1"/>
</dbReference>
<dbReference type="SUPFAM" id="SSF47384">
    <property type="entry name" value="Homodimeric domain of signal transducing histidine kinase"/>
    <property type="match status" value="1"/>
</dbReference>
<dbReference type="EMBL" id="FUXA01000009">
    <property type="protein sequence ID" value="SJZ81229.1"/>
    <property type="molecule type" value="Genomic_DNA"/>
</dbReference>
<dbReference type="PANTHER" id="PTHR45453:SF1">
    <property type="entry name" value="PHOSPHATE REGULON SENSOR PROTEIN PHOR"/>
    <property type="match status" value="1"/>
</dbReference>
<feature type="transmembrane region" description="Helical" evidence="9">
    <location>
        <begin position="31"/>
        <end position="51"/>
    </location>
</feature>
<keyword evidence="5" id="KW-0808">Transferase</keyword>
<dbReference type="GO" id="GO:0016036">
    <property type="term" value="P:cellular response to phosphate starvation"/>
    <property type="evidence" value="ECO:0007669"/>
    <property type="project" value="TreeGrafter"/>
</dbReference>
<dbReference type="CDD" id="cd00075">
    <property type="entry name" value="HATPase"/>
    <property type="match status" value="1"/>
</dbReference>
<evidence type="ECO:0000256" key="7">
    <source>
        <dbReference type="ARBA" id="ARBA00023012"/>
    </source>
</evidence>
<gene>
    <name evidence="11" type="ORF">SAMN02745110_01672</name>
</gene>
<protein>
    <recommendedName>
        <fullName evidence="3">histidine kinase</fullName>
        <ecNumber evidence="3">2.7.13.3</ecNumber>
    </recommendedName>
</protein>
<dbReference type="RefSeq" id="WP_090168569.1">
    <property type="nucleotide sequence ID" value="NZ_FMTO01000008.1"/>
</dbReference>
<evidence type="ECO:0000256" key="8">
    <source>
        <dbReference type="ARBA" id="ARBA00023136"/>
    </source>
</evidence>
<sequence>MDKKENNLNGRKNKTSSIAKMINWDMWLRQMVALIVLDLILVGVAVMFFFVESHKKVPDSAYEKGGLFEIAKEETEIDFITKRVNDKNDIIYRVTTANGDIYESSVREYSKNLWPLFMTLLIAENIWMLFEMFNTRRIRRRMRPLYDVALQADAVSKMADMAAKVNEAPVTPDKDSSGKDNISESNMRHLESAINRADPNAPLINTGDKELRGIEIALNNLLRQMQESRKQQIRFVSDASHELRTPIAVIQGYVNMLDRWGKQDTEVLEESIEALKNESEHMKELVEQLLFLARGDSGRNTLQRTDFDMAKVIYEVWEESCMIDESHVYNFYVDDKKVTELYTDDAVNPDEVYNGPEFTVNGDIAMVKQSARIFIQNAAKYSSKGSEIKLRVRRNKDNSVSYMIQDEGIGLKQEQLDHIFERFYRSDEARNADSGGTGLGLSIAKWIIDAHEAKVKVLSREEFGTRFTVIFKGVSQNLNDESIEWDD</sequence>
<name>A0A1T4NPW1_9FIRM</name>
<accession>A0A1T4NPW1</accession>
<dbReference type="SMART" id="SM00387">
    <property type="entry name" value="HATPase_c"/>
    <property type="match status" value="1"/>
</dbReference>
<evidence type="ECO:0000256" key="5">
    <source>
        <dbReference type="ARBA" id="ARBA00022679"/>
    </source>
</evidence>
<dbReference type="CDD" id="cd00082">
    <property type="entry name" value="HisKA"/>
    <property type="match status" value="1"/>
</dbReference>
<evidence type="ECO:0000313" key="12">
    <source>
        <dbReference type="Proteomes" id="UP000189857"/>
    </source>
</evidence>
<dbReference type="Pfam" id="PF02518">
    <property type="entry name" value="HATPase_c"/>
    <property type="match status" value="1"/>
</dbReference>
<dbReference type="Pfam" id="PF00512">
    <property type="entry name" value="HisKA"/>
    <property type="match status" value="1"/>
</dbReference>
<organism evidence="11 12">
    <name type="scientific">Eubacterium ruminantium</name>
    <dbReference type="NCBI Taxonomy" id="42322"/>
    <lineage>
        <taxon>Bacteria</taxon>
        <taxon>Bacillati</taxon>
        <taxon>Bacillota</taxon>
        <taxon>Clostridia</taxon>
        <taxon>Eubacteriales</taxon>
        <taxon>Eubacteriaceae</taxon>
        <taxon>Eubacterium</taxon>
    </lineage>
</organism>
<evidence type="ECO:0000256" key="4">
    <source>
        <dbReference type="ARBA" id="ARBA00022553"/>
    </source>
</evidence>
<feature type="transmembrane region" description="Helical" evidence="9">
    <location>
        <begin position="113"/>
        <end position="133"/>
    </location>
</feature>
<keyword evidence="7" id="KW-0902">Two-component regulatory system</keyword>
<dbReference type="InterPro" id="IPR005467">
    <property type="entry name" value="His_kinase_dom"/>
</dbReference>
<dbReference type="PRINTS" id="PR00344">
    <property type="entry name" value="BCTRLSENSOR"/>
</dbReference>
<dbReference type="PROSITE" id="PS50109">
    <property type="entry name" value="HIS_KIN"/>
    <property type="match status" value="1"/>
</dbReference>
<comment type="subcellular location">
    <subcellularLocation>
        <location evidence="2">Membrane</location>
    </subcellularLocation>
</comment>
<evidence type="ECO:0000259" key="10">
    <source>
        <dbReference type="PROSITE" id="PS50109"/>
    </source>
</evidence>
<dbReference type="FunFam" id="1.10.287.130:FF:000001">
    <property type="entry name" value="Two-component sensor histidine kinase"/>
    <property type="match status" value="1"/>
</dbReference>
<dbReference type="InterPro" id="IPR003661">
    <property type="entry name" value="HisK_dim/P_dom"/>
</dbReference>
<dbReference type="InterPro" id="IPR003594">
    <property type="entry name" value="HATPase_dom"/>
</dbReference>
<dbReference type="InterPro" id="IPR004358">
    <property type="entry name" value="Sig_transdc_His_kin-like_C"/>
</dbReference>
<evidence type="ECO:0000256" key="6">
    <source>
        <dbReference type="ARBA" id="ARBA00022777"/>
    </source>
</evidence>
<evidence type="ECO:0000256" key="1">
    <source>
        <dbReference type="ARBA" id="ARBA00000085"/>
    </source>
</evidence>
<dbReference type="SMART" id="SM00388">
    <property type="entry name" value="HisKA"/>
    <property type="match status" value="1"/>
</dbReference>
<dbReference type="EC" id="2.7.13.3" evidence="3"/>
<dbReference type="InterPro" id="IPR036097">
    <property type="entry name" value="HisK_dim/P_sf"/>
</dbReference>
<evidence type="ECO:0000313" key="11">
    <source>
        <dbReference type="EMBL" id="SJZ81229.1"/>
    </source>
</evidence>
<keyword evidence="6 11" id="KW-0418">Kinase</keyword>
<keyword evidence="4" id="KW-0597">Phosphoprotein</keyword>
<dbReference type="InterPro" id="IPR050351">
    <property type="entry name" value="BphY/WalK/GraS-like"/>
</dbReference>